<evidence type="ECO:0000256" key="8">
    <source>
        <dbReference type="ARBA" id="ARBA00022679"/>
    </source>
</evidence>
<protein>
    <recommendedName>
        <fullName evidence="4 12">Ribosomal RNA small subunit methyltransferase E</fullName>
        <ecNumber evidence="3 12">2.1.1.193</ecNumber>
    </recommendedName>
</protein>
<comment type="catalytic activity">
    <reaction evidence="11 12">
        <text>uridine(1498) in 16S rRNA + S-adenosyl-L-methionine = N(3)-methyluridine(1498) in 16S rRNA + S-adenosyl-L-homocysteine + H(+)</text>
        <dbReference type="Rhea" id="RHEA:42920"/>
        <dbReference type="Rhea" id="RHEA-COMP:10283"/>
        <dbReference type="Rhea" id="RHEA-COMP:10284"/>
        <dbReference type="ChEBI" id="CHEBI:15378"/>
        <dbReference type="ChEBI" id="CHEBI:57856"/>
        <dbReference type="ChEBI" id="CHEBI:59789"/>
        <dbReference type="ChEBI" id="CHEBI:65315"/>
        <dbReference type="ChEBI" id="CHEBI:74502"/>
        <dbReference type="EC" id="2.1.1.193"/>
    </reaction>
</comment>
<keyword evidence="6 12" id="KW-0698">rRNA processing</keyword>
<feature type="domain" description="Ribosomal RNA small subunit methyltransferase E methyltransferase" evidence="13">
    <location>
        <begin position="78"/>
        <end position="251"/>
    </location>
</feature>
<evidence type="ECO:0000256" key="2">
    <source>
        <dbReference type="ARBA" id="ARBA00005528"/>
    </source>
</evidence>
<dbReference type="NCBIfam" id="NF008693">
    <property type="entry name" value="PRK11713.2-3"/>
    <property type="match status" value="1"/>
</dbReference>
<dbReference type="RefSeq" id="WP_323279182.1">
    <property type="nucleotide sequence ID" value="NZ_JAYGGQ010000008.1"/>
</dbReference>
<evidence type="ECO:0000259" key="13">
    <source>
        <dbReference type="Pfam" id="PF04452"/>
    </source>
</evidence>
<dbReference type="InterPro" id="IPR006700">
    <property type="entry name" value="RsmE"/>
</dbReference>
<dbReference type="EMBL" id="JAYGGQ010000008">
    <property type="protein sequence ID" value="MEA5455321.1"/>
    <property type="molecule type" value="Genomic_DNA"/>
</dbReference>
<dbReference type="PANTHER" id="PTHR30027">
    <property type="entry name" value="RIBOSOMAL RNA SMALL SUBUNIT METHYLTRANSFERASE E"/>
    <property type="match status" value="1"/>
</dbReference>
<comment type="caution">
    <text evidence="15">The sequence shown here is derived from an EMBL/GenBank/DDBJ whole genome shotgun (WGS) entry which is preliminary data.</text>
</comment>
<evidence type="ECO:0000256" key="1">
    <source>
        <dbReference type="ARBA" id="ARBA00004496"/>
    </source>
</evidence>
<dbReference type="EC" id="2.1.1.193" evidence="3 12"/>
<sequence>MSNPVFFVAPGSLDGLGEGATATVTGPEGRHAATVKRLAPGEPVDLVDGRGVRARGRVSRADGDVLAVVLDAVEREEKPPYRLVLVQALAKGDRDELAAEAATELGVDAVVPWQAERSIVRWKGERAAKSLAKWRSVVAAAAKQSRRAWVPDVDEAHDGAALTARIGRSALAVVLHEDATAPLGPVLETFAAEAKNGAAPEDGEVLFVVGPEGGISPAEIARFIDAGARLALLGPHVLRSSTAGPAALAIAADRLGRWPGRT</sequence>
<keyword evidence="8 12" id="KW-0808">Transferase</keyword>
<evidence type="ECO:0000259" key="14">
    <source>
        <dbReference type="Pfam" id="PF20260"/>
    </source>
</evidence>
<dbReference type="Gene3D" id="3.40.1280.10">
    <property type="match status" value="1"/>
</dbReference>
<comment type="subcellular location">
    <subcellularLocation>
        <location evidence="1 12">Cytoplasm</location>
    </subcellularLocation>
</comment>
<evidence type="ECO:0000256" key="10">
    <source>
        <dbReference type="ARBA" id="ARBA00025699"/>
    </source>
</evidence>
<dbReference type="PANTHER" id="PTHR30027:SF3">
    <property type="entry name" value="16S RRNA (URACIL(1498)-N(3))-METHYLTRANSFERASE"/>
    <property type="match status" value="1"/>
</dbReference>
<dbReference type="InterPro" id="IPR029028">
    <property type="entry name" value="Alpha/beta_knot_MTases"/>
</dbReference>
<dbReference type="InterPro" id="IPR029026">
    <property type="entry name" value="tRNA_m1G_MTases_N"/>
</dbReference>
<comment type="function">
    <text evidence="10 12">Specifically methylates the N3 position of the uracil ring of uridine 1498 (m3U1498) in 16S rRNA. Acts on the fully assembled 30S ribosomal subunit.</text>
</comment>
<evidence type="ECO:0000256" key="9">
    <source>
        <dbReference type="ARBA" id="ARBA00022691"/>
    </source>
</evidence>
<evidence type="ECO:0000313" key="15">
    <source>
        <dbReference type="EMBL" id="MEA5455321.1"/>
    </source>
</evidence>
<keyword evidence="7 12" id="KW-0489">Methyltransferase</keyword>
<dbReference type="Gene3D" id="2.40.240.20">
    <property type="entry name" value="Hypothetical PUA domain-like, domain 1"/>
    <property type="match status" value="1"/>
</dbReference>
<dbReference type="SUPFAM" id="SSF88697">
    <property type="entry name" value="PUA domain-like"/>
    <property type="match status" value="1"/>
</dbReference>
<dbReference type="GO" id="GO:0032259">
    <property type="term" value="P:methylation"/>
    <property type="evidence" value="ECO:0007669"/>
    <property type="project" value="UniProtKB-KW"/>
</dbReference>
<evidence type="ECO:0000256" key="5">
    <source>
        <dbReference type="ARBA" id="ARBA00022490"/>
    </source>
</evidence>
<keyword evidence="16" id="KW-1185">Reference proteome</keyword>
<evidence type="ECO:0000256" key="6">
    <source>
        <dbReference type="ARBA" id="ARBA00022552"/>
    </source>
</evidence>
<dbReference type="InterPro" id="IPR046886">
    <property type="entry name" value="RsmE_MTase_dom"/>
</dbReference>
<keyword evidence="9 12" id="KW-0949">S-adenosyl-L-methionine</keyword>
<feature type="domain" description="Ribosomal RNA small subunit methyltransferase E PUA-like" evidence="14">
    <location>
        <begin position="24"/>
        <end position="64"/>
    </location>
</feature>
<dbReference type="InterPro" id="IPR046887">
    <property type="entry name" value="RsmE_PUA-like"/>
</dbReference>
<gene>
    <name evidence="15" type="ORF">SPF06_11375</name>
</gene>
<proteinExistence type="inferred from homology"/>
<dbReference type="NCBIfam" id="TIGR00046">
    <property type="entry name" value="RsmE family RNA methyltransferase"/>
    <property type="match status" value="1"/>
</dbReference>
<accession>A0ABU5T780</accession>
<dbReference type="PIRSF" id="PIRSF015601">
    <property type="entry name" value="MTase_slr0722"/>
    <property type="match status" value="1"/>
</dbReference>
<dbReference type="Pfam" id="PF04452">
    <property type="entry name" value="Methyltrans_RNA"/>
    <property type="match status" value="1"/>
</dbReference>
<evidence type="ECO:0000256" key="3">
    <source>
        <dbReference type="ARBA" id="ARBA00012328"/>
    </source>
</evidence>
<dbReference type="SUPFAM" id="SSF75217">
    <property type="entry name" value="alpha/beta knot"/>
    <property type="match status" value="1"/>
</dbReference>
<evidence type="ECO:0000256" key="12">
    <source>
        <dbReference type="PIRNR" id="PIRNR015601"/>
    </source>
</evidence>
<dbReference type="CDD" id="cd18084">
    <property type="entry name" value="RsmE-like"/>
    <property type="match status" value="1"/>
</dbReference>
<evidence type="ECO:0000256" key="11">
    <source>
        <dbReference type="ARBA" id="ARBA00047944"/>
    </source>
</evidence>
<evidence type="ECO:0000313" key="16">
    <source>
        <dbReference type="Proteomes" id="UP001304769"/>
    </source>
</evidence>
<evidence type="ECO:0000256" key="7">
    <source>
        <dbReference type="ARBA" id="ARBA00022603"/>
    </source>
</evidence>
<comment type="similarity">
    <text evidence="2 12">Belongs to the RNA methyltransferase RsmE family.</text>
</comment>
<dbReference type="Proteomes" id="UP001304769">
    <property type="component" value="Unassembled WGS sequence"/>
</dbReference>
<reference evidence="15 16" key="1">
    <citation type="submission" date="2023-12" db="EMBL/GenBank/DDBJ databases">
        <title>Sinomonas terricola sp. nov, isolated from litchi orchard soil in Guangdong, PR China.</title>
        <authorList>
            <person name="Jiaxin W."/>
            <person name="Yang Z."/>
            <person name="Honghui Z."/>
        </authorList>
    </citation>
    <scope>NUCLEOTIDE SEQUENCE [LARGE SCALE GENOMIC DNA]</scope>
    <source>
        <strain evidence="15 16">JGH33</strain>
    </source>
</reference>
<name>A0ABU5T780_9MICC</name>
<dbReference type="InterPro" id="IPR015947">
    <property type="entry name" value="PUA-like_sf"/>
</dbReference>
<organism evidence="15 16">
    <name type="scientific">Sinomonas terricola</name>
    <dbReference type="NCBI Taxonomy" id="3110330"/>
    <lineage>
        <taxon>Bacteria</taxon>
        <taxon>Bacillati</taxon>
        <taxon>Actinomycetota</taxon>
        <taxon>Actinomycetes</taxon>
        <taxon>Micrococcales</taxon>
        <taxon>Micrococcaceae</taxon>
        <taxon>Sinomonas</taxon>
    </lineage>
</organism>
<keyword evidence="5 12" id="KW-0963">Cytoplasm</keyword>
<dbReference type="Pfam" id="PF20260">
    <property type="entry name" value="PUA_4"/>
    <property type="match status" value="1"/>
</dbReference>
<dbReference type="GO" id="GO:0008168">
    <property type="term" value="F:methyltransferase activity"/>
    <property type="evidence" value="ECO:0007669"/>
    <property type="project" value="UniProtKB-KW"/>
</dbReference>
<evidence type="ECO:0000256" key="4">
    <source>
        <dbReference type="ARBA" id="ARBA00013673"/>
    </source>
</evidence>